<accession>A0A7S1F2C0</accession>
<gene>
    <name evidence="3" type="ORF">NSCI0253_LOCUS14060</name>
</gene>
<feature type="region of interest" description="Disordered" evidence="2">
    <location>
        <begin position="266"/>
        <end position="286"/>
    </location>
</feature>
<reference evidence="3" key="1">
    <citation type="submission" date="2021-01" db="EMBL/GenBank/DDBJ databases">
        <authorList>
            <person name="Corre E."/>
            <person name="Pelletier E."/>
            <person name="Niang G."/>
            <person name="Scheremetjew M."/>
            <person name="Finn R."/>
            <person name="Kale V."/>
            <person name="Holt S."/>
            <person name="Cochrane G."/>
            <person name="Meng A."/>
            <person name="Brown T."/>
            <person name="Cohen L."/>
        </authorList>
    </citation>
    <scope>NUCLEOTIDE SEQUENCE</scope>
</reference>
<feature type="compositionally biased region" description="Polar residues" evidence="2">
    <location>
        <begin position="384"/>
        <end position="396"/>
    </location>
</feature>
<evidence type="ECO:0000313" key="3">
    <source>
        <dbReference type="EMBL" id="CAD8839712.1"/>
    </source>
</evidence>
<protein>
    <submittedName>
        <fullName evidence="3">Uncharacterized protein</fullName>
    </submittedName>
</protein>
<sequence length="1028" mass="111159">MAQDGSSEPRSLVAERVQSMVAADGFVFEGTPWCNGTVDVNVKALTTAITWLASKLRDEAQAREELEVRVTTLSNETHLYPEVVRVSGGVHPFVQDHGIGEISNVNTSGEAGDEITTDATSMERLQAHLRRLEQDLGQHRRQQQQRDVANTEMLGLRVDAMREEMRTHVGPGDLARHSDQLLVHVRDAIAEEAQASARNAVVDLSTKVHARLESTIASLEERLSLFEERIRELELRLGESDQQLGAQQNAIRELLKADAFAEGDAPAASPVAQSVVSSSRPSRNGSSLGDVDFAHAVVGLAHAVSRSSKSSLSVPGSAGAGDGREGQLTWLEQQVELLRGDMAELRQQFSTLTSTETARVLDERASDEALEMASCRSRGLSKDTAISSGSNDTTMSVAEDPLTDGINNAKLSGAKDDATYDDKDGIGSVAQHSEPHGSTQDTLPSPLGAGNESEAAVAVSRRELDGLRGDVGCKIQKLTDEIEALRRLLADRSPSRPYPSPYSSHNGGLDTLASAGWRAASPHGASTPAGNRLLLSAAAGNSADPSEHGSVASLSACRTPVEDAGRAETSVVEGQSAQHFGTRVDVDAEQESVSGTSRISSKCGEASAVEHQVRRDLWSHLEKLVRDMKGSIETDVRLELGRVDKMLRDMRGSIDKEMKMNLGRLQADLRLWVGQQLEDSRQSETHLLASSAEDTRPVSPAPAAPRQIRLREVVANATLEERVRILEMEPARHGDGPPALRAATAAVRERLMQLEKRIGALEGREKAPVGARNRVLSPISPRSIVEPDRWESPVDDGAQMDVLKRQMKELQLAVAEGLGGLGEVQIADFWKALRGVQRTADLTSAKLEDLSANQANFKQHVTATLLQNLRAMEDLSHRVGNNVTNRILDGSGETGGTEGAETIQSLVDAKRTFLGDGEVPHPFVSEDALKEFAASLKASVDSRLDKQRHSIINMLQLKADSKDMTSLVASLEEASKKRDARVHSPAEGFEDDQGFRGSAAVKFPYPEGKCLTCDRAAYVNPSWPPKQW</sequence>
<organism evidence="3">
    <name type="scientific">Noctiluca scintillans</name>
    <name type="common">Sea sparkle</name>
    <name type="synonym">Red tide dinoflagellate</name>
    <dbReference type="NCBI Taxonomy" id="2966"/>
    <lineage>
        <taxon>Eukaryota</taxon>
        <taxon>Sar</taxon>
        <taxon>Alveolata</taxon>
        <taxon>Dinophyceae</taxon>
        <taxon>Noctilucales</taxon>
        <taxon>Noctilucaceae</taxon>
        <taxon>Noctiluca</taxon>
    </lineage>
</organism>
<keyword evidence="1" id="KW-0175">Coiled coil</keyword>
<feature type="coiled-coil region" evidence="1">
    <location>
        <begin position="209"/>
        <end position="243"/>
    </location>
</feature>
<dbReference type="EMBL" id="HBFQ01020047">
    <property type="protein sequence ID" value="CAD8839712.1"/>
    <property type="molecule type" value="Transcribed_RNA"/>
</dbReference>
<evidence type="ECO:0000256" key="2">
    <source>
        <dbReference type="SAM" id="MobiDB-lite"/>
    </source>
</evidence>
<feature type="region of interest" description="Disordered" evidence="2">
    <location>
        <begin position="373"/>
        <end position="456"/>
    </location>
</feature>
<evidence type="ECO:0000256" key="1">
    <source>
        <dbReference type="SAM" id="Coils"/>
    </source>
</evidence>
<proteinExistence type="predicted"/>
<name>A0A7S1F2C0_NOCSC</name>
<feature type="region of interest" description="Disordered" evidence="2">
    <location>
        <begin position="683"/>
        <end position="704"/>
    </location>
</feature>
<dbReference type="AlphaFoldDB" id="A0A7S1F2C0"/>
<feature type="compositionally biased region" description="Basic and acidic residues" evidence="2">
    <location>
        <begin position="413"/>
        <end position="425"/>
    </location>
</feature>